<gene>
    <name evidence="1" type="ORF">TEA_009337</name>
</gene>
<dbReference type="PANTHER" id="PTHR45036:SF1">
    <property type="entry name" value="METHYLTRANSFERASE LIKE 7A"/>
    <property type="match status" value="1"/>
</dbReference>
<accession>A0A4S4CXY0</accession>
<reference evidence="1 2" key="1">
    <citation type="journal article" date="2018" name="Proc. Natl. Acad. Sci. U.S.A.">
        <title>Draft genome sequence of Camellia sinensis var. sinensis provides insights into the evolution of the tea genome and tea quality.</title>
        <authorList>
            <person name="Wei C."/>
            <person name="Yang H."/>
            <person name="Wang S."/>
            <person name="Zhao J."/>
            <person name="Liu C."/>
            <person name="Gao L."/>
            <person name="Xia E."/>
            <person name="Lu Y."/>
            <person name="Tai Y."/>
            <person name="She G."/>
            <person name="Sun J."/>
            <person name="Cao H."/>
            <person name="Tong W."/>
            <person name="Gao Q."/>
            <person name="Li Y."/>
            <person name="Deng W."/>
            <person name="Jiang X."/>
            <person name="Wang W."/>
            <person name="Chen Q."/>
            <person name="Zhang S."/>
            <person name="Li H."/>
            <person name="Wu J."/>
            <person name="Wang P."/>
            <person name="Li P."/>
            <person name="Shi C."/>
            <person name="Zheng F."/>
            <person name="Jian J."/>
            <person name="Huang B."/>
            <person name="Shan D."/>
            <person name="Shi M."/>
            <person name="Fang C."/>
            <person name="Yue Y."/>
            <person name="Li F."/>
            <person name="Li D."/>
            <person name="Wei S."/>
            <person name="Han B."/>
            <person name="Jiang C."/>
            <person name="Yin Y."/>
            <person name="Xia T."/>
            <person name="Zhang Z."/>
            <person name="Bennetzen J.L."/>
            <person name="Zhao S."/>
            <person name="Wan X."/>
        </authorList>
    </citation>
    <scope>NUCLEOTIDE SEQUENCE [LARGE SCALE GENOMIC DNA]</scope>
    <source>
        <strain evidence="2">cv. Shuchazao</strain>
        <tissue evidence="1">Leaf</tissue>
    </source>
</reference>
<evidence type="ECO:0000313" key="1">
    <source>
        <dbReference type="EMBL" id="THF94740.1"/>
    </source>
</evidence>
<name>A0A4S4CXY0_CAMSN</name>
<organism evidence="1 2">
    <name type="scientific">Camellia sinensis var. sinensis</name>
    <name type="common">China tea</name>
    <dbReference type="NCBI Taxonomy" id="542762"/>
    <lineage>
        <taxon>Eukaryota</taxon>
        <taxon>Viridiplantae</taxon>
        <taxon>Streptophyta</taxon>
        <taxon>Embryophyta</taxon>
        <taxon>Tracheophyta</taxon>
        <taxon>Spermatophyta</taxon>
        <taxon>Magnoliopsida</taxon>
        <taxon>eudicotyledons</taxon>
        <taxon>Gunneridae</taxon>
        <taxon>Pentapetalae</taxon>
        <taxon>asterids</taxon>
        <taxon>Ericales</taxon>
        <taxon>Theaceae</taxon>
        <taxon>Camellia</taxon>
    </lineage>
</organism>
<evidence type="ECO:0000313" key="2">
    <source>
        <dbReference type="Proteomes" id="UP000306102"/>
    </source>
</evidence>
<dbReference type="EMBL" id="SDRB02013527">
    <property type="protein sequence ID" value="THF94740.1"/>
    <property type="molecule type" value="Genomic_DNA"/>
</dbReference>
<dbReference type="STRING" id="542762.A0A4S4CXY0"/>
<dbReference type="PANTHER" id="PTHR45036">
    <property type="entry name" value="METHYLTRANSFERASE LIKE 7B"/>
    <property type="match status" value="1"/>
</dbReference>
<proteinExistence type="predicted"/>
<dbReference type="InterPro" id="IPR052356">
    <property type="entry name" value="Thiol_S-MT"/>
</dbReference>
<keyword evidence="2" id="KW-1185">Reference proteome</keyword>
<dbReference type="Proteomes" id="UP000306102">
    <property type="component" value="Unassembled WGS sequence"/>
</dbReference>
<comment type="caution">
    <text evidence="1">The sequence shown here is derived from an EMBL/GenBank/DDBJ whole genome shotgun (WGS) entry which is preliminary data.</text>
</comment>
<dbReference type="AlphaFoldDB" id="A0A4S4CXY0"/>
<protein>
    <submittedName>
        <fullName evidence="1">Uncharacterized protein</fullName>
    </submittedName>
</protein>
<sequence>MVRDFNVFHFIPSSSTSPLPLDDPRDVLNSIHPPRPDWYEELYVFILDKGNEAYETEVAGFKSQIFTNLRGKAKTVLELGIGIDPNLKYYAGDNGVHVFDIDPKRKMIHDGTPPQLGILGSPSFDLGI</sequence>